<dbReference type="Pfam" id="PF03206">
    <property type="entry name" value="NifW"/>
    <property type="match status" value="1"/>
</dbReference>
<dbReference type="OrthoDB" id="9811868at2"/>
<evidence type="ECO:0000256" key="5">
    <source>
        <dbReference type="ARBA" id="ARBA00023231"/>
    </source>
</evidence>
<evidence type="ECO:0000313" key="7">
    <source>
        <dbReference type="Proteomes" id="UP000242869"/>
    </source>
</evidence>
<reference evidence="7" key="1">
    <citation type="submission" date="2016-10" db="EMBL/GenBank/DDBJ databases">
        <authorList>
            <person name="Varghese N."/>
            <person name="Submissions S."/>
        </authorList>
    </citation>
    <scope>NUCLEOTIDE SEQUENCE [LARGE SCALE GENOMIC DNA]</scope>
    <source>
        <strain evidence="7">DSM 6150</strain>
    </source>
</reference>
<keyword evidence="7" id="KW-1185">Reference proteome</keyword>
<evidence type="ECO:0000256" key="3">
    <source>
        <dbReference type="ARBA" id="ARBA00011284"/>
    </source>
</evidence>
<organism evidence="6 7">
    <name type="scientific">Formivibrio citricus</name>
    <dbReference type="NCBI Taxonomy" id="83765"/>
    <lineage>
        <taxon>Bacteria</taxon>
        <taxon>Pseudomonadati</taxon>
        <taxon>Pseudomonadota</taxon>
        <taxon>Betaproteobacteria</taxon>
        <taxon>Neisseriales</taxon>
        <taxon>Chitinibacteraceae</taxon>
        <taxon>Formivibrio</taxon>
    </lineage>
</organism>
<sequence length="108" mass="12210">MTTITADWQQDFAELESAEDYCNFFGIDYDKGLLARNRLAVLQRFHDLLPQDWGALDYAELRTLFGMAYANLAHSSARDEQLFKVFKPQIVGIPLSAIGGRRKGAVCH</sequence>
<accession>A0A1I4YZT9</accession>
<dbReference type="STRING" id="83765.SAMN05660284_01467"/>
<evidence type="ECO:0000256" key="1">
    <source>
        <dbReference type="ARBA" id="ARBA00002247"/>
    </source>
</evidence>
<dbReference type="InterPro" id="IPR004893">
    <property type="entry name" value="NifW"/>
</dbReference>
<evidence type="ECO:0000256" key="4">
    <source>
        <dbReference type="ARBA" id="ARBA00016274"/>
    </source>
</evidence>
<dbReference type="Proteomes" id="UP000242869">
    <property type="component" value="Unassembled WGS sequence"/>
</dbReference>
<name>A0A1I4YZT9_9NEIS</name>
<keyword evidence="5" id="KW-0535">Nitrogen fixation</keyword>
<dbReference type="AlphaFoldDB" id="A0A1I4YZT9"/>
<dbReference type="GO" id="GO:0009399">
    <property type="term" value="P:nitrogen fixation"/>
    <property type="evidence" value="ECO:0007669"/>
    <property type="project" value="InterPro"/>
</dbReference>
<protein>
    <recommendedName>
        <fullName evidence="4">Nitrogenase-stabilizing/protective protein NifW</fullName>
    </recommendedName>
</protein>
<comment type="function">
    <text evidence="1">May protect the nitrogenase Fe-Mo protein from oxidative damage.</text>
</comment>
<comment type="subunit">
    <text evidence="3">Homotrimer; associates with NifD.</text>
</comment>
<gene>
    <name evidence="6" type="ORF">SAMN05660284_01467</name>
</gene>
<evidence type="ECO:0000256" key="2">
    <source>
        <dbReference type="ARBA" id="ARBA00008351"/>
    </source>
</evidence>
<dbReference type="EMBL" id="FOVE01000009">
    <property type="protein sequence ID" value="SFN43303.1"/>
    <property type="molecule type" value="Genomic_DNA"/>
</dbReference>
<comment type="similarity">
    <text evidence="2">Belongs to the NifW family.</text>
</comment>
<evidence type="ECO:0000313" key="6">
    <source>
        <dbReference type="EMBL" id="SFN43303.1"/>
    </source>
</evidence>
<dbReference type="RefSeq" id="WP_091193640.1">
    <property type="nucleotide sequence ID" value="NZ_FOVE01000009.1"/>
</dbReference>
<proteinExistence type="inferred from homology"/>